<evidence type="ECO:0000256" key="10">
    <source>
        <dbReference type="PROSITE-ProRule" id="PRU10072"/>
    </source>
</evidence>
<comment type="catalytic activity">
    <reaction evidence="1 9 11">
        <text>Hydrolyzes single-stranded DNA or mismatched double-stranded DNA and polynucleotides, releasing free uracil.</text>
        <dbReference type="EC" id="3.2.2.27"/>
    </reaction>
</comment>
<dbReference type="Pfam" id="PF03167">
    <property type="entry name" value="UDG"/>
    <property type="match status" value="1"/>
</dbReference>
<comment type="similarity">
    <text evidence="3 9 11">Belongs to the uracil-DNA glycosylase (UDG) superfamily. UNG family.</text>
</comment>
<keyword evidence="14" id="KW-1185">Reference proteome</keyword>
<dbReference type="SMART" id="SM00987">
    <property type="entry name" value="UreE_C"/>
    <property type="match status" value="1"/>
</dbReference>
<dbReference type="CDD" id="cd10027">
    <property type="entry name" value="UDG-F1-like"/>
    <property type="match status" value="1"/>
</dbReference>
<dbReference type="InterPro" id="IPR036895">
    <property type="entry name" value="Uracil-DNA_glycosylase-like_sf"/>
</dbReference>
<dbReference type="PROSITE" id="PS00130">
    <property type="entry name" value="U_DNA_GLYCOSYLASE"/>
    <property type="match status" value="1"/>
</dbReference>
<dbReference type="NCBIfam" id="NF003588">
    <property type="entry name" value="PRK05254.1-1"/>
    <property type="match status" value="1"/>
</dbReference>
<reference evidence="14" key="1">
    <citation type="journal article" date="2019" name="Int. J. Syst. Evol. Microbiol.">
        <title>The Global Catalogue of Microorganisms (GCM) 10K type strain sequencing project: providing services to taxonomists for standard genome sequencing and annotation.</title>
        <authorList>
            <consortium name="The Broad Institute Genomics Platform"/>
            <consortium name="The Broad Institute Genome Sequencing Center for Infectious Disease"/>
            <person name="Wu L."/>
            <person name="Ma J."/>
        </authorList>
    </citation>
    <scope>NUCLEOTIDE SEQUENCE [LARGE SCALE GENOMIC DNA]</scope>
    <source>
        <strain evidence="14">JCM 15134</strain>
    </source>
</reference>
<feature type="active site" description="Proton acceptor" evidence="9 10">
    <location>
        <position position="74"/>
    </location>
</feature>
<accession>A0ABP3TCJ1</accession>
<comment type="function">
    <text evidence="2 9 11">Excises uracil residues from the DNA which can arise as a result of misincorporation of dUMP residues by DNA polymerase or due to deamination of cytosine.</text>
</comment>
<dbReference type="NCBIfam" id="NF003591">
    <property type="entry name" value="PRK05254.1-4"/>
    <property type="match status" value="1"/>
</dbReference>
<dbReference type="PANTHER" id="PTHR11264">
    <property type="entry name" value="URACIL-DNA GLYCOSYLASE"/>
    <property type="match status" value="1"/>
</dbReference>
<protein>
    <recommendedName>
        <fullName evidence="5 9">Uracil-DNA glycosylase</fullName>
        <shortName evidence="9">UDG</shortName>
        <ecNumber evidence="4 9">3.2.2.27</ecNumber>
    </recommendedName>
</protein>
<name>A0ABP3TCJ1_9GAMM</name>
<dbReference type="NCBIfam" id="NF003589">
    <property type="entry name" value="PRK05254.1-2"/>
    <property type="match status" value="1"/>
</dbReference>
<dbReference type="PANTHER" id="PTHR11264:SF0">
    <property type="entry name" value="URACIL-DNA GLYCOSYLASE"/>
    <property type="match status" value="1"/>
</dbReference>
<evidence type="ECO:0000256" key="5">
    <source>
        <dbReference type="ARBA" id="ARBA00018429"/>
    </source>
</evidence>
<dbReference type="EMBL" id="BAAAET010000003">
    <property type="protein sequence ID" value="GAA0694237.1"/>
    <property type="molecule type" value="Genomic_DNA"/>
</dbReference>
<keyword evidence="7 9" id="KW-0378">Hydrolase</keyword>
<dbReference type="EC" id="3.2.2.27" evidence="4 9"/>
<dbReference type="Proteomes" id="UP001499915">
    <property type="component" value="Unassembled WGS sequence"/>
</dbReference>
<keyword evidence="8 9" id="KW-0234">DNA repair</keyword>
<keyword evidence="9" id="KW-0963">Cytoplasm</keyword>
<dbReference type="NCBIfam" id="TIGR00628">
    <property type="entry name" value="ung"/>
    <property type="match status" value="1"/>
</dbReference>
<dbReference type="HAMAP" id="MF_00148">
    <property type="entry name" value="UDG"/>
    <property type="match status" value="1"/>
</dbReference>
<evidence type="ECO:0000256" key="9">
    <source>
        <dbReference type="HAMAP-Rule" id="MF_00148"/>
    </source>
</evidence>
<evidence type="ECO:0000256" key="8">
    <source>
        <dbReference type="ARBA" id="ARBA00023204"/>
    </source>
</evidence>
<dbReference type="SUPFAM" id="SSF52141">
    <property type="entry name" value="Uracil-DNA glycosylase-like"/>
    <property type="match status" value="1"/>
</dbReference>
<organism evidence="13 14">
    <name type="scientific">Marinobacterium maritimum</name>
    <dbReference type="NCBI Taxonomy" id="500162"/>
    <lineage>
        <taxon>Bacteria</taxon>
        <taxon>Pseudomonadati</taxon>
        <taxon>Pseudomonadota</taxon>
        <taxon>Gammaproteobacteria</taxon>
        <taxon>Oceanospirillales</taxon>
        <taxon>Oceanospirillaceae</taxon>
        <taxon>Marinobacterium</taxon>
    </lineage>
</organism>
<evidence type="ECO:0000256" key="4">
    <source>
        <dbReference type="ARBA" id="ARBA00012030"/>
    </source>
</evidence>
<sequence length="238" mass="26984">MQNLSGEMMALDSAPSWQSGLQPEFDQPYMQSLKQFLRAEKAAHKVIYPHSSNWFHALEATPLDQVKVVIIGQDPYHQPGQAHGLCFSVKPGVRIPPSLVNIYKELKSDLGIEPVQHGYLEHWAQQGVLLLNAVLTVEQSNANAHQGKGWEQFTDRVIQLVNEQCEHVVFMLWGSYAQKKGARIDQSRHLVLKAPHPSPLSAHRGFFGCRHFSQANQWLLEQGREAIDWQLPESVPER</sequence>
<dbReference type="SMART" id="SM00986">
    <property type="entry name" value="UDG"/>
    <property type="match status" value="1"/>
</dbReference>
<dbReference type="Gene3D" id="3.40.470.10">
    <property type="entry name" value="Uracil-DNA glycosylase-like domain"/>
    <property type="match status" value="1"/>
</dbReference>
<gene>
    <name evidence="9 13" type="primary">ung</name>
    <name evidence="13" type="ORF">GCM10009104_22060</name>
</gene>
<dbReference type="InterPro" id="IPR005122">
    <property type="entry name" value="Uracil-DNA_glycosylase-like"/>
</dbReference>
<evidence type="ECO:0000256" key="1">
    <source>
        <dbReference type="ARBA" id="ARBA00001400"/>
    </source>
</evidence>
<evidence type="ECO:0000313" key="14">
    <source>
        <dbReference type="Proteomes" id="UP001499915"/>
    </source>
</evidence>
<evidence type="ECO:0000256" key="11">
    <source>
        <dbReference type="RuleBase" id="RU003780"/>
    </source>
</evidence>
<keyword evidence="6 9" id="KW-0227">DNA damage</keyword>
<feature type="domain" description="Uracil-DNA glycosylase-like" evidence="12">
    <location>
        <begin position="59"/>
        <end position="219"/>
    </location>
</feature>
<comment type="caution">
    <text evidence="13">The sequence shown here is derived from an EMBL/GenBank/DDBJ whole genome shotgun (WGS) entry which is preliminary data.</text>
</comment>
<evidence type="ECO:0000256" key="7">
    <source>
        <dbReference type="ARBA" id="ARBA00022801"/>
    </source>
</evidence>
<evidence type="ECO:0000259" key="12">
    <source>
        <dbReference type="SMART" id="SM00986"/>
    </source>
</evidence>
<proteinExistence type="inferred from homology"/>
<evidence type="ECO:0000313" key="13">
    <source>
        <dbReference type="EMBL" id="GAA0694237.1"/>
    </source>
</evidence>
<dbReference type="InterPro" id="IPR002043">
    <property type="entry name" value="UDG_fam1"/>
</dbReference>
<comment type="subcellular location">
    <subcellularLocation>
        <location evidence="9">Cytoplasm</location>
    </subcellularLocation>
</comment>
<evidence type="ECO:0000256" key="6">
    <source>
        <dbReference type="ARBA" id="ARBA00022763"/>
    </source>
</evidence>
<dbReference type="NCBIfam" id="NF003592">
    <property type="entry name" value="PRK05254.1-5"/>
    <property type="match status" value="1"/>
</dbReference>
<evidence type="ECO:0000256" key="2">
    <source>
        <dbReference type="ARBA" id="ARBA00002631"/>
    </source>
</evidence>
<dbReference type="InterPro" id="IPR018085">
    <property type="entry name" value="Ura-DNA_Glyclase_AS"/>
</dbReference>
<evidence type="ECO:0000256" key="3">
    <source>
        <dbReference type="ARBA" id="ARBA00008184"/>
    </source>
</evidence>